<gene>
    <name evidence="2" type="ORF">CG405_00260</name>
</gene>
<keyword evidence="1" id="KW-1133">Transmembrane helix</keyword>
<reference evidence="2 3" key="1">
    <citation type="submission" date="2017-07" db="EMBL/GenBank/DDBJ databases">
        <title>A comparative genomics approach to explaining the enigmatic role of Gardnerella vaginalis in the vaginal microbiome.</title>
        <authorList>
            <person name="Vancuren S.J."/>
            <person name="Hill J.E."/>
        </authorList>
    </citation>
    <scope>NUCLEOTIDE SEQUENCE [LARGE SCALE GENOMIC DNA]</scope>
    <source>
        <strain evidence="2 3">WP023</strain>
    </source>
</reference>
<name>A0A3E2CFC8_GARVA</name>
<sequence length="114" mass="12862">MFSNIGMRCSNYLKTAALFSVIWLILALIWASCGLRLPMLIWFVVLGIILSVCTYWLSGKLAIRMVNAIEVSEDEEPVLYGIVREISARIERPMPHLYVAPMDSPNVFAIGRSE</sequence>
<dbReference type="InterPro" id="IPR050083">
    <property type="entry name" value="HtpX_protease"/>
</dbReference>
<dbReference type="EMBL" id="NNRU01000001">
    <property type="protein sequence ID" value="RFT30391.1"/>
    <property type="molecule type" value="Genomic_DNA"/>
</dbReference>
<keyword evidence="1" id="KW-0812">Transmembrane</keyword>
<dbReference type="AlphaFoldDB" id="A0A3E2CFC8"/>
<dbReference type="PANTHER" id="PTHR43221">
    <property type="entry name" value="PROTEASE HTPX"/>
    <property type="match status" value="1"/>
</dbReference>
<feature type="transmembrane region" description="Helical" evidence="1">
    <location>
        <begin position="37"/>
        <end position="57"/>
    </location>
</feature>
<accession>A0A3E2CFC8</accession>
<proteinExistence type="predicted"/>
<dbReference type="PANTHER" id="PTHR43221:SF1">
    <property type="entry name" value="PROTEASE HTPX"/>
    <property type="match status" value="1"/>
</dbReference>
<feature type="non-terminal residue" evidence="2">
    <location>
        <position position="114"/>
    </location>
</feature>
<protein>
    <submittedName>
        <fullName evidence="2">Heat-shock protein HtpX</fullName>
    </submittedName>
</protein>
<dbReference type="Proteomes" id="UP000258379">
    <property type="component" value="Unassembled WGS sequence"/>
</dbReference>
<comment type="caution">
    <text evidence="2">The sequence shown here is derived from an EMBL/GenBank/DDBJ whole genome shotgun (WGS) entry which is preliminary data.</text>
</comment>
<organism evidence="2 3">
    <name type="scientific">Gardnerella vaginalis</name>
    <dbReference type="NCBI Taxonomy" id="2702"/>
    <lineage>
        <taxon>Bacteria</taxon>
        <taxon>Bacillati</taxon>
        <taxon>Actinomycetota</taxon>
        <taxon>Actinomycetes</taxon>
        <taxon>Bifidobacteriales</taxon>
        <taxon>Bifidobacteriaceae</taxon>
        <taxon>Gardnerella</taxon>
    </lineage>
</organism>
<evidence type="ECO:0000313" key="2">
    <source>
        <dbReference type="EMBL" id="RFT30391.1"/>
    </source>
</evidence>
<keyword evidence="1" id="KW-0472">Membrane</keyword>
<evidence type="ECO:0000256" key="1">
    <source>
        <dbReference type="SAM" id="Phobius"/>
    </source>
</evidence>
<evidence type="ECO:0000313" key="3">
    <source>
        <dbReference type="Proteomes" id="UP000258379"/>
    </source>
</evidence>
<feature type="transmembrane region" description="Helical" evidence="1">
    <location>
        <begin position="12"/>
        <end position="31"/>
    </location>
</feature>